<dbReference type="EMBL" id="CAJVQB010157589">
    <property type="protein sequence ID" value="CAG8856241.1"/>
    <property type="molecule type" value="Genomic_DNA"/>
</dbReference>
<sequence length="116" mass="13939">YDSYLLIEVVGRFTSDKLKCIPENIGKYKAMNVSQFRFLDSYQHMAMGLDKLVESLDRKLEKFPLTIKYIIEKGYSLDKIRLLLRKEVFPYNWTNSWDKFDRTSLPHRKDFYSLLN</sequence>
<reference evidence="1 2" key="1">
    <citation type="submission" date="2021-06" db="EMBL/GenBank/DDBJ databases">
        <authorList>
            <person name="Kallberg Y."/>
            <person name="Tangrot J."/>
            <person name="Rosling A."/>
        </authorList>
    </citation>
    <scope>NUCLEOTIDE SEQUENCE [LARGE SCALE GENOMIC DNA]</scope>
    <source>
        <strain evidence="1 2">120-4 pot B 10/14</strain>
    </source>
</reference>
<accession>A0ABN7XPI7</accession>
<keyword evidence="2" id="KW-1185">Reference proteome</keyword>
<feature type="non-terminal residue" evidence="1">
    <location>
        <position position="1"/>
    </location>
</feature>
<feature type="non-terminal residue" evidence="1">
    <location>
        <position position="116"/>
    </location>
</feature>
<name>A0ABN7XPI7_GIGMA</name>
<evidence type="ECO:0000313" key="2">
    <source>
        <dbReference type="Proteomes" id="UP000789901"/>
    </source>
</evidence>
<gene>
    <name evidence="1" type="ORF">GMARGA_LOCUS45062</name>
</gene>
<protein>
    <submittedName>
        <fullName evidence="1">23848_t:CDS:1</fullName>
    </submittedName>
</protein>
<proteinExistence type="predicted"/>
<evidence type="ECO:0000313" key="1">
    <source>
        <dbReference type="EMBL" id="CAG8856241.1"/>
    </source>
</evidence>
<organism evidence="1 2">
    <name type="scientific">Gigaspora margarita</name>
    <dbReference type="NCBI Taxonomy" id="4874"/>
    <lineage>
        <taxon>Eukaryota</taxon>
        <taxon>Fungi</taxon>
        <taxon>Fungi incertae sedis</taxon>
        <taxon>Mucoromycota</taxon>
        <taxon>Glomeromycotina</taxon>
        <taxon>Glomeromycetes</taxon>
        <taxon>Diversisporales</taxon>
        <taxon>Gigasporaceae</taxon>
        <taxon>Gigaspora</taxon>
    </lineage>
</organism>
<comment type="caution">
    <text evidence="1">The sequence shown here is derived from an EMBL/GenBank/DDBJ whole genome shotgun (WGS) entry which is preliminary data.</text>
</comment>
<dbReference type="Proteomes" id="UP000789901">
    <property type="component" value="Unassembled WGS sequence"/>
</dbReference>